<gene>
    <name evidence="7" type="primary">rnpA</name>
    <name evidence="9" type="ORF">ATL40_2774</name>
</gene>
<dbReference type="Gene3D" id="3.30.230.10">
    <property type="match status" value="1"/>
</dbReference>
<keyword evidence="2 7" id="KW-0819">tRNA processing</keyword>
<keyword evidence="6 7" id="KW-0694">RNA-binding</keyword>
<evidence type="ECO:0000256" key="5">
    <source>
        <dbReference type="ARBA" id="ARBA00022801"/>
    </source>
</evidence>
<evidence type="ECO:0000256" key="2">
    <source>
        <dbReference type="ARBA" id="ARBA00022694"/>
    </source>
</evidence>
<evidence type="ECO:0000256" key="4">
    <source>
        <dbReference type="ARBA" id="ARBA00022759"/>
    </source>
</evidence>
<sequence length="124" mass="13132">MLPAVHRMRESSDFRTAITRGSRAGSATLVVHLMQNANPPAPSARVGFVVSKSVGNAVVRNRVKRRLRHLTAARLGEIPNGSLAVVRALPASAAADSARLGADLDSALARARTRGGHPRQAARR</sequence>
<accession>A0A2A9D436</accession>
<evidence type="ECO:0000313" key="10">
    <source>
        <dbReference type="Proteomes" id="UP000224915"/>
    </source>
</evidence>
<dbReference type="Pfam" id="PF00825">
    <property type="entry name" value="Ribonuclease_P"/>
    <property type="match status" value="1"/>
</dbReference>
<dbReference type="AlphaFoldDB" id="A0A2A9D436"/>
<evidence type="ECO:0000256" key="7">
    <source>
        <dbReference type="HAMAP-Rule" id="MF_00227"/>
    </source>
</evidence>
<comment type="similarity">
    <text evidence="7">Belongs to the RnpA family.</text>
</comment>
<evidence type="ECO:0000256" key="8">
    <source>
        <dbReference type="NCBIfam" id="TIGR00188"/>
    </source>
</evidence>
<dbReference type="EMBL" id="PDJD01000001">
    <property type="protein sequence ID" value="PFG21151.1"/>
    <property type="molecule type" value="Genomic_DNA"/>
</dbReference>
<evidence type="ECO:0000313" key="9">
    <source>
        <dbReference type="EMBL" id="PFG21151.1"/>
    </source>
</evidence>
<dbReference type="GO" id="GO:0042781">
    <property type="term" value="F:3'-tRNA processing endoribonuclease activity"/>
    <property type="evidence" value="ECO:0007669"/>
    <property type="project" value="TreeGrafter"/>
</dbReference>
<dbReference type="InterPro" id="IPR020539">
    <property type="entry name" value="RNase_P_CS"/>
</dbReference>
<dbReference type="PROSITE" id="PS00648">
    <property type="entry name" value="RIBONUCLEASE_P"/>
    <property type="match status" value="1"/>
</dbReference>
<dbReference type="GO" id="GO:0030677">
    <property type="term" value="C:ribonuclease P complex"/>
    <property type="evidence" value="ECO:0007669"/>
    <property type="project" value="TreeGrafter"/>
</dbReference>
<reference evidence="9 10" key="1">
    <citation type="submission" date="2017-10" db="EMBL/GenBank/DDBJ databases">
        <title>Sequencing the genomes of 1000 actinobacteria strains.</title>
        <authorList>
            <person name="Klenk H.-P."/>
        </authorList>
    </citation>
    <scope>NUCLEOTIDE SEQUENCE [LARGE SCALE GENOMIC DNA]</scope>
    <source>
        <strain evidence="9 10">DSM 21801</strain>
    </source>
</reference>
<dbReference type="HAMAP" id="MF_00227">
    <property type="entry name" value="RNase_P"/>
    <property type="match status" value="1"/>
</dbReference>
<evidence type="ECO:0000256" key="6">
    <source>
        <dbReference type="ARBA" id="ARBA00022884"/>
    </source>
</evidence>
<keyword evidence="4 7" id="KW-0255">Endonuclease</keyword>
<evidence type="ECO:0000256" key="1">
    <source>
        <dbReference type="ARBA" id="ARBA00002663"/>
    </source>
</evidence>
<dbReference type="SUPFAM" id="SSF54211">
    <property type="entry name" value="Ribosomal protein S5 domain 2-like"/>
    <property type="match status" value="1"/>
</dbReference>
<dbReference type="GO" id="GO:0000049">
    <property type="term" value="F:tRNA binding"/>
    <property type="evidence" value="ECO:0007669"/>
    <property type="project" value="UniProtKB-UniRule"/>
</dbReference>
<dbReference type="NCBIfam" id="TIGR00188">
    <property type="entry name" value="rnpA"/>
    <property type="match status" value="1"/>
</dbReference>
<dbReference type="GO" id="GO:0001682">
    <property type="term" value="P:tRNA 5'-leader removal"/>
    <property type="evidence" value="ECO:0007669"/>
    <property type="project" value="UniProtKB-UniRule"/>
</dbReference>
<dbReference type="GO" id="GO:0004526">
    <property type="term" value="F:ribonuclease P activity"/>
    <property type="evidence" value="ECO:0007669"/>
    <property type="project" value="UniProtKB-UniRule"/>
</dbReference>
<comment type="subunit">
    <text evidence="7">Consists of a catalytic RNA component (M1 or rnpB) and a protein subunit.</text>
</comment>
<keyword evidence="5 7" id="KW-0378">Hydrolase</keyword>
<evidence type="ECO:0000256" key="3">
    <source>
        <dbReference type="ARBA" id="ARBA00022722"/>
    </source>
</evidence>
<dbReference type="EC" id="3.1.26.5" evidence="7 8"/>
<dbReference type="OrthoDB" id="196964at2"/>
<comment type="function">
    <text evidence="1 7">RNaseP catalyzes the removal of the 5'-leader sequence from pre-tRNA to produce the mature 5'-terminus. It can also cleave other RNA substrates such as 4.5S RNA. The protein component plays an auxiliary but essential role in vivo by binding to the 5'-leader sequence and broadening the substrate specificity of the ribozyme.</text>
</comment>
<proteinExistence type="inferred from homology"/>
<organism evidence="9 10">
    <name type="scientific">Serinibacter salmoneus</name>
    <dbReference type="NCBI Taxonomy" id="556530"/>
    <lineage>
        <taxon>Bacteria</taxon>
        <taxon>Bacillati</taxon>
        <taxon>Actinomycetota</taxon>
        <taxon>Actinomycetes</taxon>
        <taxon>Micrococcales</taxon>
        <taxon>Beutenbergiaceae</taxon>
        <taxon>Serinibacter</taxon>
    </lineage>
</organism>
<protein>
    <recommendedName>
        <fullName evidence="7 8">Ribonuclease P protein component</fullName>
        <shortName evidence="7">RNase P protein</shortName>
        <shortName evidence="7">RNaseP protein</shortName>
        <ecNumber evidence="7 8">3.1.26.5</ecNumber>
    </recommendedName>
    <alternativeName>
        <fullName evidence="7">Protein C5</fullName>
    </alternativeName>
</protein>
<dbReference type="InterPro" id="IPR000100">
    <property type="entry name" value="RNase_P"/>
</dbReference>
<dbReference type="PANTHER" id="PTHR33992">
    <property type="entry name" value="RIBONUCLEASE P PROTEIN COMPONENT"/>
    <property type="match status" value="1"/>
</dbReference>
<dbReference type="Proteomes" id="UP000224915">
    <property type="component" value="Unassembled WGS sequence"/>
</dbReference>
<comment type="catalytic activity">
    <reaction evidence="7">
        <text>Endonucleolytic cleavage of RNA, removing 5'-extranucleotides from tRNA precursor.</text>
        <dbReference type="EC" id="3.1.26.5"/>
    </reaction>
</comment>
<comment type="caution">
    <text evidence="9">The sequence shown here is derived from an EMBL/GenBank/DDBJ whole genome shotgun (WGS) entry which is preliminary data.</text>
</comment>
<dbReference type="InterPro" id="IPR020568">
    <property type="entry name" value="Ribosomal_Su5_D2-typ_SF"/>
</dbReference>
<name>A0A2A9D436_9MICO</name>
<keyword evidence="3 7" id="KW-0540">Nuclease</keyword>
<dbReference type="InterPro" id="IPR014721">
    <property type="entry name" value="Ribsml_uS5_D2-typ_fold_subgr"/>
</dbReference>
<dbReference type="RefSeq" id="WP_098470028.1">
    <property type="nucleotide sequence ID" value="NZ_PDJD01000001.1"/>
</dbReference>
<dbReference type="PANTHER" id="PTHR33992:SF1">
    <property type="entry name" value="RIBONUCLEASE P PROTEIN COMPONENT"/>
    <property type="match status" value="1"/>
</dbReference>
<keyword evidence="10" id="KW-1185">Reference proteome</keyword>